<proteinExistence type="predicted"/>
<keyword evidence="3" id="KW-1185">Reference proteome</keyword>
<evidence type="ECO:0000313" key="2">
    <source>
        <dbReference type="EMBL" id="CAI8585433.1"/>
    </source>
</evidence>
<name>A0AAV0YKR5_VICFA</name>
<feature type="transmembrane region" description="Helical" evidence="1">
    <location>
        <begin position="14"/>
        <end position="36"/>
    </location>
</feature>
<organism evidence="2 3">
    <name type="scientific">Vicia faba</name>
    <name type="common">Broad bean</name>
    <name type="synonym">Faba vulgaris</name>
    <dbReference type="NCBI Taxonomy" id="3906"/>
    <lineage>
        <taxon>Eukaryota</taxon>
        <taxon>Viridiplantae</taxon>
        <taxon>Streptophyta</taxon>
        <taxon>Embryophyta</taxon>
        <taxon>Tracheophyta</taxon>
        <taxon>Spermatophyta</taxon>
        <taxon>Magnoliopsida</taxon>
        <taxon>eudicotyledons</taxon>
        <taxon>Gunneridae</taxon>
        <taxon>Pentapetalae</taxon>
        <taxon>rosids</taxon>
        <taxon>fabids</taxon>
        <taxon>Fabales</taxon>
        <taxon>Fabaceae</taxon>
        <taxon>Papilionoideae</taxon>
        <taxon>50 kb inversion clade</taxon>
        <taxon>NPAAA clade</taxon>
        <taxon>Hologalegina</taxon>
        <taxon>IRL clade</taxon>
        <taxon>Fabeae</taxon>
        <taxon>Vicia</taxon>
    </lineage>
</organism>
<protein>
    <submittedName>
        <fullName evidence="2">Uncharacterized protein</fullName>
    </submittedName>
</protein>
<sequence length="127" mass="14560">MVTEKSFSISCPTLIRLFFMSGTYHTFWITAAFPLFRMTLTFPIPSAMRYLSSARLIFVLFPESKSTNHFLFPIRWFEHPVPIYHHFDEFISSDSEANNSTGSSPDSPLAIFVSSDFLSLFDQQSLA</sequence>
<reference evidence="2 3" key="1">
    <citation type="submission" date="2023-01" db="EMBL/GenBank/DDBJ databases">
        <authorList>
            <person name="Kreplak J."/>
        </authorList>
    </citation>
    <scope>NUCLEOTIDE SEQUENCE [LARGE SCALE GENOMIC DNA]</scope>
</reference>
<evidence type="ECO:0000256" key="1">
    <source>
        <dbReference type="SAM" id="Phobius"/>
    </source>
</evidence>
<keyword evidence="1" id="KW-0812">Transmembrane</keyword>
<gene>
    <name evidence="2" type="ORF">VFH_I205880</name>
</gene>
<keyword evidence="1" id="KW-0472">Membrane</keyword>
<keyword evidence="1" id="KW-1133">Transmembrane helix</keyword>
<accession>A0AAV0YKR5</accession>
<dbReference type="Proteomes" id="UP001157006">
    <property type="component" value="Chromosome 1L"/>
</dbReference>
<dbReference type="EMBL" id="OX451736">
    <property type="protein sequence ID" value="CAI8585433.1"/>
    <property type="molecule type" value="Genomic_DNA"/>
</dbReference>
<dbReference type="AlphaFoldDB" id="A0AAV0YKR5"/>
<evidence type="ECO:0000313" key="3">
    <source>
        <dbReference type="Proteomes" id="UP001157006"/>
    </source>
</evidence>